<dbReference type="InterPro" id="IPR016197">
    <property type="entry name" value="Chromo-like_dom_sf"/>
</dbReference>
<dbReference type="Pfam" id="PF17772">
    <property type="entry name" value="zf-MYST"/>
    <property type="match status" value="1"/>
</dbReference>
<dbReference type="InterPro" id="IPR037675">
    <property type="entry name" value="PIG-O_N"/>
</dbReference>
<dbReference type="Pfam" id="PF01853">
    <property type="entry name" value="MOZ_SAS"/>
    <property type="match status" value="1"/>
</dbReference>
<comment type="similarity">
    <text evidence="3">Belongs to the PIGG/PIGN/PIGO family. PIGO subfamily.</text>
</comment>
<evidence type="ECO:0000313" key="18">
    <source>
        <dbReference type="EMBL" id="KAJ0410205.1"/>
    </source>
</evidence>
<dbReference type="Gene3D" id="3.40.630.30">
    <property type="match status" value="1"/>
</dbReference>
<keyword evidence="7" id="KW-0808">Transferase</keyword>
<evidence type="ECO:0000256" key="10">
    <source>
        <dbReference type="ARBA" id="ARBA00022989"/>
    </source>
</evidence>
<evidence type="ECO:0000256" key="7">
    <source>
        <dbReference type="ARBA" id="ARBA00022679"/>
    </source>
</evidence>
<dbReference type="PROSITE" id="PS51726">
    <property type="entry name" value="MYST_HAT"/>
    <property type="match status" value="1"/>
</dbReference>
<dbReference type="Gene3D" id="3.40.720.10">
    <property type="entry name" value="Alkaline Phosphatase, subunit A"/>
    <property type="match status" value="1"/>
</dbReference>
<dbReference type="GO" id="GO:0051377">
    <property type="term" value="F:mannose-ethanolamine phosphotransferase activity"/>
    <property type="evidence" value="ECO:0007669"/>
    <property type="project" value="InterPro"/>
</dbReference>
<evidence type="ECO:0000256" key="5">
    <source>
        <dbReference type="ARBA" id="ARBA00013184"/>
    </source>
</evidence>
<dbReference type="GO" id="GO:0004402">
    <property type="term" value="F:histone acetyltransferase activity"/>
    <property type="evidence" value="ECO:0007669"/>
    <property type="project" value="InterPro"/>
</dbReference>
<dbReference type="EMBL" id="JAKCXM010000001">
    <property type="protein sequence ID" value="KAJ0410205.1"/>
    <property type="molecule type" value="Genomic_DNA"/>
</dbReference>
<keyword evidence="19" id="KW-1185">Reference proteome</keyword>
<keyword evidence="11" id="KW-0007">Acetylation</keyword>
<dbReference type="SUPFAM" id="SSF53649">
    <property type="entry name" value="Alkaline phosphatase-like"/>
    <property type="match status" value="1"/>
</dbReference>
<dbReference type="InterPro" id="IPR002591">
    <property type="entry name" value="Phosphodiest/P_Trfase"/>
</dbReference>
<evidence type="ECO:0000256" key="14">
    <source>
        <dbReference type="PIRSR" id="PIRSR602717-51"/>
    </source>
</evidence>
<evidence type="ECO:0000256" key="15">
    <source>
        <dbReference type="SAM" id="MobiDB-lite"/>
    </source>
</evidence>
<feature type="transmembrane region" description="Helical" evidence="16">
    <location>
        <begin position="539"/>
        <end position="562"/>
    </location>
</feature>
<dbReference type="GO" id="GO:0005789">
    <property type="term" value="C:endoplasmic reticulum membrane"/>
    <property type="evidence" value="ECO:0007669"/>
    <property type="project" value="UniProtKB-SubCell"/>
</dbReference>
<dbReference type="InterPro" id="IPR017850">
    <property type="entry name" value="Alkaline_phosphatase_core_sf"/>
</dbReference>
<evidence type="ECO:0000256" key="9">
    <source>
        <dbReference type="ARBA" id="ARBA00022824"/>
    </source>
</evidence>
<feature type="domain" description="MYST-type HAT" evidence="17">
    <location>
        <begin position="762"/>
        <end position="1038"/>
    </location>
</feature>
<dbReference type="Proteomes" id="UP001209570">
    <property type="component" value="Unassembled WGS sequence"/>
</dbReference>
<feature type="compositionally biased region" description="Basic and acidic residues" evidence="15">
    <location>
        <begin position="741"/>
        <end position="751"/>
    </location>
</feature>
<comment type="caution">
    <text evidence="18">The sequence shown here is derived from an EMBL/GenBank/DDBJ whole genome shotgun (WGS) entry which is preliminary data.</text>
</comment>
<evidence type="ECO:0000256" key="2">
    <source>
        <dbReference type="ARBA" id="ARBA00004687"/>
    </source>
</evidence>
<dbReference type="InterPro" id="IPR039524">
    <property type="entry name" value="PIGO/GPI13"/>
</dbReference>
<keyword evidence="6" id="KW-0337">GPI-anchor biosynthesis</keyword>
<evidence type="ECO:0000256" key="4">
    <source>
        <dbReference type="ARBA" id="ARBA00010107"/>
    </source>
</evidence>
<dbReference type="InterPro" id="IPR025995">
    <property type="entry name" value="Tudor-knot"/>
</dbReference>
<dbReference type="SUPFAM" id="SSF55729">
    <property type="entry name" value="Acyl-CoA N-acyltransferases (Nat)"/>
    <property type="match status" value="1"/>
</dbReference>
<feature type="region of interest" description="Disordered" evidence="15">
    <location>
        <begin position="671"/>
        <end position="751"/>
    </location>
</feature>
<evidence type="ECO:0000256" key="8">
    <source>
        <dbReference type="ARBA" id="ARBA00022692"/>
    </source>
</evidence>
<evidence type="ECO:0000259" key="17">
    <source>
        <dbReference type="PROSITE" id="PS51726"/>
    </source>
</evidence>
<evidence type="ECO:0000256" key="12">
    <source>
        <dbReference type="ARBA" id="ARBA00023136"/>
    </source>
</evidence>
<dbReference type="AlphaFoldDB" id="A0AAD5MCH8"/>
<evidence type="ECO:0000256" key="13">
    <source>
        <dbReference type="ARBA" id="ARBA00023180"/>
    </source>
</evidence>
<gene>
    <name evidence="18" type="ORF">P43SY_002537</name>
</gene>
<dbReference type="Gene3D" id="2.30.30.140">
    <property type="match status" value="1"/>
</dbReference>
<dbReference type="Pfam" id="PF11717">
    <property type="entry name" value="Tudor-knot"/>
    <property type="match status" value="1"/>
</dbReference>
<evidence type="ECO:0000256" key="1">
    <source>
        <dbReference type="ARBA" id="ARBA00004477"/>
    </source>
</evidence>
<dbReference type="FunFam" id="3.30.60.60:FF:000004">
    <property type="entry name" value="Histone acetyltransferase"/>
    <property type="match status" value="1"/>
</dbReference>
<dbReference type="InterPro" id="IPR002717">
    <property type="entry name" value="HAT_MYST-type"/>
</dbReference>
<proteinExistence type="inferred from homology"/>
<dbReference type="Pfam" id="PF01663">
    <property type="entry name" value="Phosphodiest"/>
    <property type="match status" value="1"/>
</dbReference>
<feature type="transmembrane region" description="Helical" evidence="16">
    <location>
        <begin position="505"/>
        <end position="527"/>
    </location>
</feature>
<keyword evidence="8 16" id="KW-0812">Transmembrane</keyword>
<feature type="compositionally biased region" description="Low complexity" evidence="15">
    <location>
        <begin position="683"/>
        <end position="701"/>
    </location>
</feature>
<protein>
    <recommendedName>
        <fullName evidence="5">histone acetyltransferase</fullName>
        <ecNumber evidence="5">2.3.1.48</ecNumber>
    </recommendedName>
</protein>
<dbReference type="CDD" id="cd16023">
    <property type="entry name" value="GPI_EPT_3"/>
    <property type="match status" value="1"/>
</dbReference>
<dbReference type="PANTHER" id="PTHR23071:SF1">
    <property type="entry name" value="GPI ETHANOLAMINE PHOSPHATE TRANSFERASE 3"/>
    <property type="match status" value="1"/>
</dbReference>
<feature type="active site" description="Proton donor/acceptor" evidence="14">
    <location>
        <position position="942"/>
    </location>
</feature>
<comment type="subcellular location">
    <subcellularLocation>
        <location evidence="1">Endoplasmic reticulum membrane</location>
        <topology evidence="1">Multi-pass membrane protein</topology>
    </subcellularLocation>
</comment>
<dbReference type="GO" id="GO:0006506">
    <property type="term" value="P:GPI anchor biosynthetic process"/>
    <property type="evidence" value="ECO:0007669"/>
    <property type="project" value="UniProtKB-KW"/>
</dbReference>
<accession>A0AAD5MCH8</accession>
<comment type="similarity">
    <text evidence="4">Belongs to the MYST (SAS/MOZ) family.</text>
</comment>
<dbReference type="Gene3D" id="1.10.10.10">
    <property type="entry name" value="Winged helix-like DNA-binding domain superfamily/Winged helix DNA-binding domain"/>
    <property type="match status" value="1"/>
</dbReference>
<dbReference type="InterPro" id="IPR040706">
    <property type="entry name" value="Zf-MYST"/>
</dbReference>
<evidence type="ECO:0000313" key="19">
    <source>
        <dbReference type="Proteomes" id="UP001209570"/>
    </source>
</evidence>
<comment type="pathway">
    <text evidence="2">Glycolipid biosynthesis; glycosylphosphatidylinositol-anchor biosynthesis.</text>
</comment>
<dbReference type="SUPFAM" id="SSF54160">
    <property type="entry name" value="Chromo domain-like"/>
    <property type="match status" value="1"/>
</dbReference>
<dbReference type="FunFam" id="3.40.630.30:FF:000002">
    <property type="entry name" value="Histone acetyltransferase"/>
    <property type="match status" value="1"/>
</dbReference>
<evidence type="ECO:0000256" key="16">
    <source>
        <dbReference type="SAM" id="Phobius"/>
    </source>
</evidence>
<dbReference type="EC" id="2.3.1.48" evidence="5"/>
<keyword evidence="10 16" id="KW-1133">Transmembrane helix</keyword>
<dbReference type="InterPro" id="IPR036388">
    <property type="entry name" value="WH-like_DNA-bd_sf"/>
</dbReference>
<name>A0AAD5MCH8_PYTIN</name>
<dbReference type="InterPro" id="IPR016181">
    <property type="entry name" value="Acyl_CoA_acyltransferase"/>
</dbReference>
<evidence type="ECO:0000256" key="11">
    <source>
        <dbReference type="ARBA" id="ARBA00022990"/>
    </source>
</evidence>
<sequence>MAQDASCSGRRRLLLALLCLALVHGAGLYLFTLGFFLTRFEVADVSTCLEPPASGRHVSRLRQHEDTYERLTAAGCWMPRRFRRVVFVVIDALRFDFVQAPAPAARAAAAASSSFYLHHLPILNATLHERPAHSTLFKFVADPPTMTMQRLKGITTGSLPTFLDIKDNMASDSTITEDNLLRQLHAAQRPIVFMGDDTWESLYASLFTRAYAFDSFNVKDLHSVDRGVERHLFPELQRQDWDLLIAHFLGVDHVGHTHGPSSPFMTEKLREMNDVLARLLAEMPQEDTLLAVLGDHGMSADGNHGGASDEETGAALFLYSPTTELLNADAAAQSKESSWTSEVPQVDLVPTLSLLLGTPIPFGSLGAIIPQLFFHPQPSSKTSTRDQHLASLANVNDALRLNVDQVRRYLFTYSSASKLPESEYDQLERIYERIKTLERDLGRLNTSDEAVERGVRETLAATQHAYVREALSLGRSIWTQFDLVSHECTFTSLQNAAGFVGFDTFHFYAAGSLLGLNTFGSLALGLLHVPSLQGSSHAWPSAALAVVSYFSLQAVVSTVFVALQRRHLMVWAIFAPKFLFDGVTLLVVDLVMWLKTAEDDGPVVGHRVGAVLWATWMSQTERSCVVVDRKEISNGKIKYYVHWHDFNRRMDEWINDNEIVRAATDDEVKRIQEKHGHKDHSRANTSATADSTATSNDDAAAGSSRTRGLKRKASADPAMPDKAVVHGHARPEDDDDEFAAPDEHDEHEGMDAASIREHEEVTKVKNVRFVELGRYRMAAWYFSPFPKEFFPDGQIDCLYFCEFCMSFFCHKRELLYHQERRSCLRHPPGNEIYRHENLSVFEVDGAVSKIYGQNLCYFAKLFLDHKTLYYDVDPFLFYVVCEVDSRGFHPVGYFSKEKYSELGYNLACILTFPCHQRKGYGNFIIQFSYELSKKEEKVGSPEKPLSDLGLVSYRSYWTKELLRILRDYPEREVSIMELTRLTSIKNEDIISTLQYLNMIKYFNGQYVFVVPKQILDEQLNKVTKKGPQVVPEKLHWAPLQLDIKRDKWSLKSKSADKED</sequence>
<dbReference type="FunFam" id="1.10.10.10:FF:000022">
    <property type="entry name" value="Histone acetyltransferase"/>
    <property type="match status" value="1"/>
</dbReference>
<organism evidence="18 19">
    <name type="scientific">Pythium insidiosum</name>
    <name type="common">Pythiosis disease agent</name>
    <dbReference type="NCBI Taxonomy" id="114742"/>
    <lineage>
        <taxon>Eukaryota</taxon>
        <taxon>Sar</taxon>
        <taxon>Stramenopiles</taxon>
        <taxon>Oomycota</taxon>
        <taxon>Peronosporomycetes</taxon>
        <taxon>Pythiales</taxon>
        <taxon>Pythiaceae</taxon>
        <taxon>Pythium</taxon>
    </lineage>
</organism>
<keyword evidence="13" id="KW-0325">Glycoprotein</keyword>
<evidence type="ECO:0000256" key="6">
    <source>
        <dbReference type="ARBA" id="ARBA00022502"/>
    </source>
</evidence>
<evidence type="ECO:0000256" key="3">
    <source>
        <dbReference type="ARBA" id="ARBA00008695"/>
    </source>
</evidence>
<keyword evidence="12 16" id="KW-0472">Membrane</keyword>
<dbReference type="PANTHER" id="PTHR23071">
    <property type="entry name" value="PHOSPHATIDYLINOSITOL GLYCAN"/>
    <property type="match status" value="1"/>
</dbReference>
<dbReference type="Gene3D" id="3.30.60.60">
    <property type="entry name" value="N-acetyl transferase-like"/>
    <property type="match status" value="1"/>
</dbReference>
<keyword evidence="9" id="KW-0256">Endoplasmic reticulum</keyword>
<dbReference type="GO" id="GO:0006355">
    <property type="term" value="P:regulation of DNA-templated transcription"/>
    <property type="evidence" value="ECO:0007669"/>
    <property type="project" value="InterPro"/>
</dbReference>
<reference evidence="18" key="1">
    <citation type="submission" date="2021-12" db="EMBL/GenBank/DDBJ databases">
        <title>Prjna785345.</title>
        <authorList>
            <person name="Rujirawat T."/>
            <person name="Krajaejun T."/>
        </authorList>
    </citation>
    <scope>NUCLEOTIDE SEQUENCE</scope>
    <source>
        <strain evidence="18">Pi057C3</strain>
    </source>
</reference>